<dbReference type="RefSeq" id="WP_074686314.1">
    <property type="nucleotide sequence ID" value="NZ_FNNF01000014.1"/>
</dbReference>
<name>A0A1H2TM82_9FIRM</name>
<evidence type="ECO:0000313" key="2">
    <source>
        <dbReference type="Proteomes" id="UP000182429"/>
    </source>
</evidence>
<protein>
    <submittedName>
        <fullName evidence="1">Uncharacterized protein</fullName>
    </submittedName>
</protein>
<accession>A0A1H2TM82</accession>
<dbReference type="Proteomes" id="UP000182429">
    <property type="component" value="Unassembled WGS sequence"/>
</dbReference>
<reference evidence="1 2" key="1">
    <citation type="submission" date="2016-10" db="EMBL/GenBank/DDBJ databases">
        <authorList>
            <person name="de Groot N.N."/>
        </authorList>
    </citation>
    <scope>NUCLEOTIDE SEQUENCE [LARGE SCALE GENOMIC DNA]</scope>
    <source>
        <strain evidence="1 2">S3b</strain>
    </source>
</reference>
<gene>
    <name evidence="1" type="ORF">SAMN04487759_11440</name>
</gene>
<dbReference type="AlphaFoldDB" id="A0A1H2TM82"/>
<evidence type="ECO:0000313" key="1">
    <source>
        <dbReference type="EMBL" id="SDW44349.1"/>
    </source>
</evidence>
<dbReference type="EMBL" id="FNNF01000014">
    <property type="protein sequence ID" value="SDW44349.1"/>
    <property type="molecule type" value="Genomic_DNA"/>
</dbReference>
<organism evidence="1 2">
    <name type="scientific">Kandleria vitulina</name>
    <dbReference type="NCBI Taxonomy" id="1630"/>
    <lineage>
        <taxon>Bacteria</taxon>
        <taxon>Bacillati</taxon>
        <taxon>Bacillota</taxon>
        <taxon>Erysipelotrichia</taxon>
        <taxon>Erysipelotrichales</taxon>
        <taxon>Coprobacillaceae</taxon>
        <taxon>Kandleria</taxon>
    </lineage>
</organism>
<sequence length="212" mass="24432">MKKIYVIICGVIIALVWGSLTYGELLVNKDREMIESADGTDFNQIKDGRNLFMCEKKVTYKDVTYETTYKDYVYDKEKDITTFKITTTFKWKRASSNELEDLLAVHTNEFNPIKYSVNLTYAKSDVLGTFNNNYEVVKAKPKYESNTLYLKFSGKKGLNIPFISNASTIKEGTLDIEWQAEGEKTLMVVSHSYYVGTLFFDAETHILNNDEF</sequence>
<proteinExistence type="predicted"/>